<gene>
    <name evidence="3" type="ORF">KM029_22190</name>
</gene>
<reference evidence="3 4" key="1">
    <citation type="submission" date="2021-05" db="EMBL/GenBank/DDBJ databases">
        <title>Comparative genomic studies on the polysaccharide-degrading batcterial strains of the Flammeovirga genus.</title>
        <authorList>
            <person name="Zewei F."/>
            <person name="Zheng Z."/>
            <person name="Yu L."/>
            <person name="Ruyue G."/>
            <person name="Yanhong M."/>
            <person name="Yuanyuan C."/>
            <person name="Jingyan G."/>
            <person name="Wenjun H."/>
        </authorList>
    </citation>
    <scope>NUCLEOTIDE SEQUENCE [LARGE SCALE GENOMIC DNA]</scope>
    <source>
        <strain evidence="3 4">YS10</strain>
    </source>
</reference>
<dbReference type="InterPro" id="IPR006626">
    <property type="entry name" value="PbH1"/>
</dbReference>
<accession>A0ABX8H0V0</accession>
<dbReference type="Gene3D" id="2.160.20.10">
    <property type="entry name" value="Single-stranded right-handed beta-helix, Pectin lyase-like"/>
    <property type="match status" value="1"/>
</dbReference>
<name>A0ABX8H0V0_9BACT</name>
<evidence type="ECO:0000313" key="4">
    <source>
        <dbReference type="Proteomes" id="UP000682802"/>
    </source>
</evidence>
<feature type="signal peptide" evidence="1">
    <location>
        <begin position="1"/>
        <end position="22"/>
    </location>
</feature>
<evidence type="ECO:0000256" key="1">
    <source>
        <dbReference type="SAM" id="SignalP"/>
    </source>
</evidence>
<proteinExistence type="predicted"/>
<dbReference type="RefSeq" id="WP_144075997.1">
    <property type="nucleotide sequence ID" value="NZ_CP076129.1"/>
</dbReference>
<feature type="chain" id="PRO_5046877827" evidence="1">
    <location>
        <begin position="23"/>
        <end position="547"/>
    </location>
</feature>
<dbReference type="Pfam" id="PF13229">
    <property type="entry name" value="Beta_helix"/>
    <property type="match status" value="1"/>
</dbReference>
<dbReference type="SMART" id="SM00710">
    <property type="entry name" value="PbH1"/>
    <property type="match status" value="6"/>
</dbReference>
<evidence type="ECO:0000313" key="3">
    <source>
        <dbReference type="EMBL" id="QWG09318.1"/>
    </source>
</evidence>
<dbReference type="Proteomes" id="UP000682802">
    <property type="component" value="Chromosome 2"/>
</dbReference>
<feature type="domain" description="Right handed beta helix" evidence="2">
    <location>
        <begin position="201"/>
        <end position="353"/>
    </location>
</feature>
<organism evidence="3 4">
    <name type="scientific">Flammeovirga kamogawensis</name>
    <dbReference type="NCBI Taxonomy" id="373891"/>
    <lineage>
        <taxon>Bacteria</taxon>
        <taxon>Pseudomonadati</taxon>
        <taxon>Bacteroidota</taxon>
        <taxon>Cytophagia</taxon>
        <taxon>Cytophagales</taxon>
        <taxon>Flammeovirgaceae</taxon>
        <taxon>Flammeovirga</taxon>
    </lineage>
</organism>
<dbReference type="SUPFAM" id="SSF51126">
    <property type="entry name" value="Pectin lyase-like"/>
    <property type="match status" value="1"/>
</dbReference>
<keyword evidence="4" id="KW-1185">Reference proteome</keyword>
<evidence type="ECO:0000259" key="2">
    <source>
        <dbReference type="Pfam" id="PF13229"/>
    </source>
</evidence>
<sequence length="547" mass="60003">MKTKNKILLLVGLFLIALNSNATTYYVNAKTGSNKHNGTSKKKAFKSLGKVNRLKLTAGDVVLLANGLTYEGTLTLENVNGAKNNFIEIGSYSDPSMPSTILPVIDAKGYNNGILINNSSYVRIHDLTITADAGGVSEKITKKSMRCGVLITTSKSGTYSNIELENLTVKDVFLMNKNFERGAKESFTANGTQGYGWGIRLINATSDATIKDVIVKGCHVTNVAHTGIKFNGKKQNVQNILVENNTVYKTGGPGMQFGGILNAQIRNNIINYSGDNGDSRKWGRGSGLWTWGCTNFVIEHNEFRNAKGPADSAGCHIDFNCTNVIVQYNLSENNAGGFCEILGNNFNCAYRYNISINDGYRIKEKGVASQEGKTFWLSGFNGKDRERKGPYNSYFYNNTIYVKDDIQAKVAVDRASKGVFIANNIFYIEGKSKQVLGDQYKPEVAGQSLIENIVFKNNLFLRKNNWPDKAPIKDEAPSFGDPKFKNISGTTLQDFVPQNERLVKDKGIEITAIPGDNNGLFLGLATEKDILGNPIKGKPDMGAIEMK</sequence>
<protein>
    <submittedName>
        <fullName evidence="3">Right-handed parallel beta-helix repeat-containing protein</fullName>
    </submittedName>
</protein>
<keyword evidence="1" id="KW-0732">Signal</keyword>
<dbReference type="EMBL" id="CP076129">
    <property type="protein sequence ID" value="QWG09318.1"/>
    <property type="molecule type" value="Genomic_DNA"/>
</dbReference>
<dbReference type="InterPro" id="IPR011050">
    <property type="entry name" value="Pectin_lyase_fold/virulence"/>
</dbReference>
<dbReference type="InterPro" id="IPR039448">
    <property type="entry name" value="Beta_helix"/>
</dbReference>
<dbReference type="InterPro" id="IPR012334">
    <property type="entry name" value="Pectin_lyas_fold"/>
</dbReference>